<evidence type="ECO:0000313" key="3">
    <source>
        <dbReference type="Proteomes" id="UP000001508"/>
    </source>
</evidence>
<accession>D6Z0B4</accession>
<dbReference type="SUPFAM" id="SSF53335">
    <property type="entry name" value="S-adenosyl-L-methionine-dependent methyltransferases"/>
    <property type="match status" value="1"/>
</dbReference>
<dbReference type="Gene3D" id="3.40.50.150">
    <property type="entry name" value="Vaccinia Virus protein VP39"/>
    <property type="match status" value="1"/>
</dbReference>
<dbReference type="Proteomes" id="UP000001508">
    <property type="component" value="Chromosome"/>
</dbReference>
<gene>
    <name evidence="2" type="ordered locus">DaAHT2_2483</name>
</gene>
<evidence type="ECO:0000259" key="1">
    <source>
        <dbReference type="Pfam" id="PF13649"/>
    </source>
</evidence>
<dbReference type="KEGG" id="dak:DaAHT2_2483"/>
<dbReference type="RefSeq" id="WP_013164657.1">
    <property type="nucleotide sequence ID" value="NC_014216.1"/>
</dbReference>
<organism evidence="2 3">
    <name type="scientific">Desulfurivibrio alkaliphilus (strain DSM 19089 / UNIQEM U267 / AHT2)</name>
    <dbReference type="NCBI Taxonomy" id="589865"/>
    <lineage>
        <taxon>Bacteria</taxon>
        <taxon>Pseudomonadati</taxon>
        <taxon>Thermodesulfobacteriota</taxon>
        <taxon>Desulfobulbia</taxon>
        <taxon>Desulfobulbales</taxon>
        <taxon>Desulfobulbaceae</taxon>
        <taxon>Desulfurivibrio</taxon>
    </lineage>
</organism>
<dbReference type="CDD" id="cd02440">
    <property type="entry name" value="AdoMet_MTases"/>
    <property type="match status" value="1"/>
</dbReference>
<dbReference type="HOGENOM" id="CLU_653327_0_0_7"/>
<dbReference type="EMBL" id="CP001940">
    <property type="protein sequence ID" value="ADH87147.1"/>
    <property type="molecule type" value="Genomic_DNA"/>
</dbReference>
<dbReference type="InParanoid" id="D6Z0B4"/>
<dbReference type="eggNOG" id="COG0500">
    <property type="taxonomic scope" value="Bacteria"/>
</dbReference>
<sequence>MAETKAYSQAAGTGKYEKATGLLGKYDNVRRFWEDQLTGIMLRPYLNELTDRKHKQLKRIRIADLGCGSADGYDLITGVNREEPGIYDFITAAVTPETLQEYVGYDLNEDLLEQAREHLSGNGKVRFEKADFSDGLKMLEKEAPFDLYMSSYGTMSHFTNEQLVKIFRDICLHAEDGALIIGDWLGRYSYEWQDLWHHPPDEEYFMDYRISYIYPEEERDQADIASFDLRLMTREECINIIKRVEQETGVTIKPLHFFDRSIFVGRHLSTGDYNRHAPRWLRHQTNSLFEGYTRTDLSTLMVDFVPRPGFDHLNNFYEHFFMCCNTLIEHTIAMLRNYNCRKGELCERPPEVPPYYPEPLKDAIHTMRAVIEGSGWLDWGDPRANIIEPHLGYSLRKMEMDLQPGTGVGHSLVGVFQVVK</sequence>
<protein>
    <recommendedName>
        <fullName evidence="1">Methyltransferase domain-containing protein</fullName>
    </recommendedName>
</protein>
<feature type="domain" description="Methyltransferase" evidence="1">
    <location>
        <begin position="100"/>
        <end position="171"/>
    </location>
</feature>
<dbReference type="InterPro" id="IPR041698">
    <property type="entry name" value="Methyltransf_25"/>
</dbReference>
<reference evidence="3" key="1">
    <citation type="submission" date="2010-02" db="EMBL/GenBank/DDBJ databases">
        <title>Complete sequence of Desulfurivibrio alkaliphilus AHT2.</title>
        <authorList>
            <consortium name="US DOE Joint Genome Institute"/>
            <person name="Pitluck S."/>
            <person name="Chertkov O."/>
            <person name="Detter J.C."/>
            <person name="Han C."/>
            <person name="Tapia R."/>
            <person name="Larimer F."/>
            <person name="Land M."/>
            <person name="Hauser L."/>
            <person name="Kyrpides N."/>
            <person name="Mikhailova N."/>
            <person name="Sorokin D.Y."/>
            <person name="Muyzer G."/>
            <person name="Woyke T."/>
        </authorList>
    </citation>
    <scope>NUCLEOTIDE SEQUENCE [LARGE SCALE GENOMIC DNA]</scope>
    <source>
        <strain evidence="3">DSM 19089 / UNIQEM U267 / AHT2</strain>
    </source>
</reference>
<dbReference type="AlphaFoldDB" id="D6Z0B4"/>
<dbReference type="STRING" id="589865.DaAHT2_2483"/>
<dbReference type="Pfam" id="PF13649">
    <property type="entry name" value="Methyltransf_25"/>
    <property type="match status" value="1"/>
</dbReference>
<dbReference type="InterPro" id="IPR029063">
    <property type="entry name" value="SAM-dependent_MTases_sf"/>
</dbReference>
<evidence type="ECO:0000313" key="2">
    <source>
        <dbReference type="EMBL" id="ADH87147.1"/>
    </source>
</evidence>
<dbReference type="OrthoDB" id="9791837at2"/>
<name>D6Z0B4_DESAT</name>
<keyword evidence="3" id="KW-1185">Reference proteome</keyword>
<proteinExistence type="predicted"/>